<sequence length="120" mass="13237">MVGDETCVPSQGVGGNGIASEFGDLTGMTRQEVDDFLRGLGAEIRTTRDGYVAYKFFDKSTVMIRPNGEVIRTPAPKYGSDGRNINKGLRVDRDGRLLRTRDEFDNLIPGTHNTAEKINE</sequence>
<evidence type="ECO:0000313" key="2">
    <source>
        <dbReference type="Proteomes" id="UP000702425"/>
    </source>
</evidence>
<dbReference type="EMBL" id="SRRZ01000083">
    <property type="protein sequence ID" value="NQE36367.1"/>
    <property type="molecule type" value="Genomic_DNA"/>
</dbReference>
<comment type="caution">
    <text evidence="1">The sequence shown here is derived from an EMBL/GenBank/DDBJ whole genome shotgun (WGS) entry which is preliminary data.</text>
</comment>
<organism evidence="1 2">
    <name type="scientific">Microcoleus asticus IPMA8</name>
    <dbReference type="NCBI Taxonomy" id="2563858"/>
    <lineage>
        <taxon>Bacteria</taxon>
        <taxon>Bacillati</taxon>
        <taxon>Cyanobacteriota</taxon>
        <taxon>Cyanophyceae</taxon>
        <taxon>Oscillatoriophycideae</taxon>
        <taxon>Oscillatoriales</taxon>
        <taxon>Microcoleaceae</taxon>
        <taxon>Microcoleus</taxon>
        <taxon>Microcoleus asticus</taxon>
    </lineage>
</organism>
<accession>A0ABX2D152</accession>
<dbReference type="Proteomes" id="UP000702425">
    <property type="component" value="Unassembled WGS sequence"/>
</dbReference>
<keyword evidence="2" id="KW-1185">Reference proteome</keyword>
<protein>
    <submittedName>
        <fullName evidence="1">Uncharacterized protein</fullName>
    </submittedName>
</protein>
<proteinExistence type="predicted"/>
<dbReference type="RefSeq" id="WP_172190280.1">
    <property type="nucleotide sequence ID" value="NZ_CAWPPK010000300.1"/>
</dbReference>
<gene>
    <name evidence="1" type="ORF">E5S67_04132</name>
</gene>
<reference evidence="1 2" key="1">
    <citation type="journal article" date="2020" name="Sci. Rep.">
        <title>A novel cyanobacterial geosmin producer, revising GeoA distribution and dispersion patterns in Bacteria.</title>
        <authorList>
            <person name="Churro C."/>
            <person name="Semedo-Aguiar A.P."/>
            <person name="Silva A.D."/>
            <person name="Pereira-Leal J.B."/>
            <person name="Leite R.B."/>
        </authorList>
    </citation>
    <scope>NUCLEOTIDE SEQUENCE [LARGE SCALE GENOMIC DNA]</scope>
    <source>
        <strain evidence="1 2">IPMA8</strain>
    </source>
</reference>
<name>A0ABX2D152_9CYAN</name>
<evidence type="ECO:0000313" key="1">
    <source>
        <dbReference type="EMBL" id="NQE36367.1"/>
    </source>
</evidence>